<dbReference type="AlphaFoldDB" id="A0AA41UK35"/>
<keyword evidence="4 7" id="KW-0238">DNA-binding</keyword>
<keyword evidence="8" id="KW-1185">Reference proteome</keyword>
<keyword evidence="5" id="KW-0234">DNA repair</keyword>
<evidence type="ECO:0000313" key="7">
    <source>
        <dbReference type="EMBL" id="MCJ8501057.1"/>
    </source>
</evidence>
<sequence length="240" mass="26224">MRPDTMATIIDRLTARLAPLRFAPPVHSVYNPLTYAREAHLAYAARYAGEGREVLLLGMNPGPWGMAQTGIPFGDVEMVTRWLDIRAAVGQPARPHPKRPIEGFACRRGEVSGQRLWGWAKSRFGTPERFFGRFWVANYCPLVFMEESGRNRTPDKLPPAEREPLLAACDAALAETVALFKPRRVVGVGAFAAQQAAKALAHLNLPVGRIAHPSPANPKANAGWADLIEKELAAMGVVLG</sequence>
<organism evidence="7 8">
    <name type="scientific">Desulfatitalea alkaliphila</name>
    <dbReference type="NCBI Taxonomy" id="2929485"/>
    <lineage>
        <taxon>Bacteria</taxon>
        <taxon>Pseudomonadati</taxon>
        <taxon>Thermodesulfobacteriota</taxon>
        <taxon>Desulfobacteria</taxon>
        <taxon>Desulfobacterales</taxon>
        <taxon>Desulfosarcinaceae</taxon>
        <taxon>Desulfatitalea</taxon>
    </lineage>
</organism>
<evidence type="ECO:0000259" key="6">
    <source>
        <dbReference type="Pfam" id="PF03167"/>
    </source>
</evidence>
<dbReference type="GO" id="GO:0017065">
    <property type="term" value="F:single-strand selective uracil DNA N-glycosylase activity"/>
    <property type="evidence" value="ECO:0007669"/>
    <property type="project" value="InterPro"/>
</dbReference>
<dbReference type="PANTHER" id="PTHR13235">
    <property type="entry name" value="SINGLE-STRAND SELECTIVE MONOFUNCTIONAL URACIL DNA GLYCOSYLASE"/>
    <property type="match status" value="1"/>
</dbReference>
<protein>
    <submittedName>
        <fullName evidence="7">Single-stranded DNA-binding protein</fullName>
    </submittedName>
</protein>
<dbReference type="Gene3D" id="3.40.470.10">
    <property type="entry name" value="Uracil-DNA glycosylase-like domain"/>
    <property type="match status" value="1"/>
</dbReference>
<evidence type="ECO:0000256" key="4">
    <source>
        <dbReference type="ARBA" id="ARBA00023125"/>
    </source>
</evidence>
<dbReference type="InterPro" id="IPR036895">
    <property type="entry name" value="Uracil-DNA_glycosylase-like_sf"/>
</dbReference>
<evidence type="ECO:0000256" key="2">
    <source>
        <dbReference type="ARBA" id="ARBA00022763"/>
    </source>
</evidence>
<dbReference type="PANTHER" id="PTHR13235:SF2">
    <property type="entry name" value="SINGLE-STRAND SELECTIVE MONOFUNCTIONAL URACIL DNA GLYCOSYLASE"/>
    <property type="match status" value="1"/>
</dbReference>
<feature type="domain" description="Uracil-DNA glycosylase-like" evidence="6">
    <location>
        <begin position="53"/>
        <end position="218"/>
    </location>
</feature>
<dbReference type="GO" id="GO:0000703">
    <property type="term" value="F:oxidized pyrimidine nucleobase lesion DNA N-glycosylase activity"/>
    <property type="evidence" value="ECO:0007669"/>
    <property type="project" value="TreeGrafter"/>
</dbReference>
<dbReference type="InterPro" id="IPR005122">
    <property type="entry name" value="Uracil-DNA_glycosylase-like"/>
</dbReference>
<comment type="similarity">
    <text evidence="1">Belongs to the uracil-DNA glycosylase (UDG) superfamily. SMUG1 family.</text>
</comment>
<evidence type="ECO:0000256" key="3">
    <source>
        <dbReference type="ARBA" id="ARBA00022801"/>
    </source>
</evidence>
<keyword evidence="2" id="KW-0227">DNA damage</keyword>
<evidence type="ECO:0000256" key="5">
    <source>
        <dbReference type="ARBA" id="ARBA00023204"/>
    </source>
</evidence>
<dbReference type="Proteomes" id="UP001165427">
    <property type="component" value="Unassembled WGS sequence"/>
</dbReference>
<gene>
    <name evidence="7" type="ORF">MRX98_10780</name>
</gene>
<keyword evidence="3" id="KW-0378">Hydrolase</keyword>
<dbReference type="RefSeq" id="WP_246907175.1">
    <property type="nucleotide sequence ID" value="NZ_JALJRB010000010.1"/>
</dbReference>
<reference evidence="7" key="1">
    <citation type="submission" date="2022-04" db="EMBL/GenBank/DDBJ databases">
        <title>Desulfatitalea alkaliphila sp. nov., a novel anaerobic sulfate-reducing bacterium isolated from terrestrial mud volcano, Taman Peninsula, Russia.</title>
        <authorList>
            <person name="Khomyakova M.A."/>
            <person name="Merkel A.Y."/>
            <person name="Slobodkin A.I."/>
        </authorList>
    </citation>
    <scope>NUCLEOTIDE SEQUENCE</scope>
    <source>
        <strain evidence="7">M08but</strain>
    </source>
</reference>
<dbReference type="InterPro" id="IPR039134">
    <property type="entry name" value="SMUG1"/>
</dbReference>
<dbReference type="GO" id="GO:0003677">
    <property type="term" value="F:DNA binding"/>
    <property type="evidence" value="ECO:0007669"/>
    <property type="project" value="UniProtKB-KW"/>
</dbReference>
<evidence type="ECO:0000313" key="8">
    <source>
        <dbReference type="Proteomes" id="UP001165427"/>
    </source>
</evidence>
<accession>A0AA41UK35</accession>
<name>A0AA41UK35_9BACT</name>
<dbReference type="FunFam" id="3.40.470.10:FF:000005">
    <property type="entry name" value="Single-strand selective monofunctional uracil DNA glycosylase"/>
    <property type="match status" value="1"/>
</dbReference>
<evidence type="ECO:0000256" key="1">
    <source>
        <dbReference type="ARBA" id="ARBA00007889"/>
    </source>
</evidence>
<dbReference type="SUPFAM" id="SSF52141">
    <property type="entry name" value="Uracil-DNA glycosylase-like"/>
    <property type="match status" value="1"/>
</dbReference>
<comment type="caution">
    <text evidence="7">The sequence shown here is derived from an EMBL/GenBank/DDBJ whole genome shotgun (WGS) entry which is preliminary data.</text>
</comment>
<dbReference type="CDD" id="cd19374">
    <property type="entry name" value="UDG-F3_SMUG1-like"/>
    <property type="match status" value="1"/>
</dbReference>
<dbReference type="GO" id="GO:0006284">
    <property type="term" value="P:base-excision repair"/>
    <property type="evidence" value="ECO:0007669"/>
    <property type="project" value="InterPro"/>
</dbReference>
<proteinExistence type="inferred from homology"/>
<dbReference type="Pfam" id="PF03167">
    <property type="entry name" value="UDG"/>
    <property type="match status" value="1"/>
</dbReference>
<dbReference type="EMBL" id="JALJRB010000010">
    <property type="protein sequence ID" value="MCJ8501057.1"/>
    <property type="molecule type" value="Genomic_DNA"/>
</dbReference>